<evidence type="ECO:0000256" key="13">
    <source>
        <dbReference type="ARBA" id="ARBA00049229"/>
    </source>
</evidence>
<evidence type="ECO:0000256" key="9">
    <source>
        <dbReference type="ARBA" id="ARBA00022898"/>
    </source>
</evidence>
<organism evidence="14 15">
    <name type="scientific">Polymorphum gilvum (strain LMG 25793 / CGMCC 1.9160 / SL003B-26A1)</name>
    <dbReference type="NCBI Taxonomy" id="991905"/>
    <lineage>
        <taxon>Bacteria</taxon>
        <taxon>Pseudomonadati</taxon>
        <taxon>Pseudomonadota</taxon>
        <taxon>Alphaproteobacteria</taxon>
        <taxon>Rhodobacterales</taxon>
        <taxon>Paracoccaceae</taxon>
        <taxon>Polymorphum</taxon>
    </lineage>
</organism>
<evidence type="ECO:0000256" key="4">
    <source>
        <dbReference type="ARBA" id="ARBA00004931"/>
    </source>
</evidence>
<dbReference type="KEGG" id="pgv:SL003B_2300"/>
<dbReference type="GO" id="GO:0009082">
    <property type="term" value="P:branched-chain amino acid biosynthetic process"/>
    <property type="evidence" value="ECO:0007669"/>
    <property type="project" value="UniProtKB-KW"/>
</dbReference>
<dbReference type="InterPro" id="IPR001544">
    <property type="entry name" value="Aminotrans_IV"/>
</dbReference>
<dbReference type="InterPro" id="IPR050571">
    <property type="entry name" value="Class-IV_PLP-Dep_Aminotrnsfr"/>
</dbReference>
<dbReference type="Gene3D" id="3.30.470.10">
    <property type="match status" value="1"/>
</dbReference>
<comment type="catalytic activity">
    <reaction evidence="11">
        <text>L-valine + 2-oxoglutarate = 3-methyl-2-oxobutanoate + L-glutamate</text>
        <dbReference type="Rhea" id="RHEA:24813"/>
        <dbReference type="ChEBI" id="CHEBI:11851"/>
        <dbReference type="ChEBI" id="CHEBI:16810"/>
        <dbReference type="ChEBI" id="CHEBI:29985"/>
        <dbReference type="ChEBI" id="CHEBI:57762"/>
        <dbReference type="EC" id="2.6.1.42"/>
    </reaction>
</comment>
<dbReference type="InterPro" id="IPR043132">
    <property type="entry name" value="BCAT-like_C"/>
</dbReference>
<dbReference type="EMBL" id="CP002568">
    <property type="protein sequence ID" value="ADZ70725.1"/>
    <property type="molecule type" value="Genomic_DNA"/>
</dbReference>
<comment type="function">
    <text evidence="2">Acts on leucine, isoleucine and valine.</text>
</comment>
<evidence type="ECO:0000256" key="2">
    <source>
        <dbReference type="ARBA" id="ARBA00003109"/>
    </source>
</evidence>
<dbReference type="InterPro" id="IPR043131">
    <property type="entry name" value="BCAT-like_N"/>
</dbReference>
<comment type="pathway">
    <text evidence="5">Amino-acid biosynthesis; L-leucine biosynthesis; L-leucine from 3-methyl-2-oxobutanoate: step 4/4.</text>
</comment>
<comment type="similarity">
    <text evidence="6">Belongs to the class-IV pyridoxal-phosphate-dependent aminotransferase family.</text>
</comment>
<dbReference type="OrthoDB" id="9805628at2"/>
<keyword evidence="14" id="KW-0032">Aminotransferase</keyword>
<dbReference type="SUPFAM" id="SSF56752">
    <property type="entry name" value="D-aminoacid aminotransferase-like PLP-dependent enzymes"/>
    <property type="match status" value="1"/>
</dbReference>
<evidence type="ECO:0000256" key="10">
    <source>
        <dbReference type="ARBA" id="ARBA00023304"/>
    </source>
</evidence>
<evidence type="ECO:0000256" key="6">
    <source>
        <dbReference type="ARBA" id="ARBA00009320"/>
    </source>
</evidence>
<dbReference type="GO" id="GO:0008652">
    <property type="term" value="P:amino acid biosynthetic process"/>
    <property type="evidence" value="ECO:0007669"/>
    <property type="project" value="UniProtKB-ARBA"/>
</dbReference>
<evidence type="ECO:0000313" key="15">
    <source>
        <dbReference type="Proteomes" id="UP000008130"/>
    </source>
</evidence>
<comment type="cofactor">
    <cofactor evidence="1">
        <name>pyridoxal 5'-phosphate</name>
        <dbReference type="ChEBI" id="CHEBI:597326"/>
    </cofactor>
</comment>
<reference evidence="14 15" key="1">
    <citation type="journal article" date="2011" name="J. Bacteriol.">
        <title>Complete genome sequence of Polymorphum gilvum SL003B-26A1T, a crude oil-degrading bacterium from oil-polluted saline soil.</title>
        <authorList>
            <person name="Li S.G."/>
            <person name="Tang Y.Q."/>
            <person name="Nie Y."/>
            <person name="Cai M."/>
            <person name="Wu X.L."/>
        </authorList>
    </citation>
    <scope>NUCLEOTIDE SEQUENCE [LARGE SCALE GENOMIC DNA]</scope>
    <source>
        <strain evidence="15">LMG 25793 / CGMCC 1.9160 / SL003B-26A1</strain>
    </source>
</reference>
<comment type="pathway">
    <text evidence="3">Amino-acid biosynthesis; L-isoleucine biosynthesis; L-isoleucine from 2-oxobutanoate: step 4/4.</text>
</comment>
<dbReference type="AlphaFoldDB" id="F2J0N9"/>
<name>F2J0N9_POLGS</name>
<dbReference type="Pfam" id="PF01063">
    <property type="entry name" value="Aminotran_4"/>
    <property type="match status" value="1"/>
</dbReference>
<proteinExistence type="inferred from homology"/>
<evidence type="ECO:0000256" key="11">
    <source>
        <dbReference type="ARBA" id="ARBA00048212"/>
    </source>
</evidence>
<comment type="catalytic activity">
    <reaction evidence="12">
        <text>L-isoleucine + 2-oxoglutarate = (S)-3-methyl-2-oxopentanoate + L-glutamate</text>
        <dbReference type="Rhea" id="RHEA:24801"/>
        <dbReference type="ChEBI" id="CHEBI:16810"/>
        <dbReference type="ChEBI" id="CHEBI:29985"/>
        <dbReference type="ChEBI" id="CHEBI:35146"/>
        <dbReference type="ChEBI" id="CHEBI:58045"/>
        <dbReference type="EC" id="2.6.1.42"/>
    </reaction>
</comment>
<evidence type="ECO:0000256" key="12">
    <source>
        <dbReference type="ARBA" id="ARBA00048798"/>
    </source>
</evidence>
<dbReference type="FunFam" id="3.20.10.10:FF:000002">
    <property type="entry name" value="D-alanine aminotransferase"/>
    <property type="match status" value="1"/>
</dbReference>
<evidence type="ECO:0000256" key="1">
    <source>
        <dbReference type="ARBA" id="ARBA00001933"/>
    </source>
</evidence>
<dbReference type="GO" id="GO:0004084">
    <property type="term" value="F:branched-chain-amino-acid transaminase activity"/>
    <property type="evidence" value="ECO:0007669"/>
    <property type="project" value="UniProtKB-EC"/>
</dbReference>
<accession>F2J0N9</accession>
<dbReference type="PANTHER" id="PTHR42743">
    <property type="entry name" value="AMINO-ACID AMINOTRANSFERASE"/>
    <property type="match status" value="1"/>
</dbReference>
<dbReference type="InterPro" id="IPR036038">
    <property type="entry name" value="Aminotransferase-like"/>
</dbReference>
<dbReference type="PANTHER" id="PTHR42743:SF11">
    <property type="entry name" value="AMINODEOXYCHORISMATE LYASE"/>
    <property type="match status" value="1"/>
</dbReference>
<evidence type="ECO:0000256" key="3">
    <source>
        <dbReference type="ARBA" id="ARBA00004824"/>
    </source>
</evidence>
<evidence type="ECO:0000256" key="8">
    <source>
        <dbReference type="ARBA" id="ARBA00014472"/>
    </source>
</evidence>
<gene>
    <name evidence="14" type="ordered locus">SL003B_2300</name>
</gene>
<dbReference type="Proteomes" id="UP000008130">
    <property type="component" value="Chromosome"/>
</dbReference>
<dbReference type="NCBIfam" id="NF005209">
    <property type="entry name" value="PRK06680.1"/>
    <property type="match status" value="1"/>
</dbReference>
<dbReference type="Gene3D" id="3.20.10.10">
    <property type="entry name" value="D-amino Acid Aminotransferase, subunit A, domain 2"/>
    <property type="match status" value="1"/>
</dbReference>
<dbReference type="STRING" id="991905.SL003B_2300"/>
<comment type="pathway">
    <text evidence="4">Amino-acid biosynthesis; L-valine biosynthesis; L-valine from pyruvate: step 4/4.</text>
</comment>
<dbReference type="PATRIC" id="fig|991905.3.peg.2356"/>
<evidence type="ECO:0000256" key="7">
    <source>
        <dbReference type="ARBA" id="ARBA00013053"/>
    </source>
</evidence>
<keyword evidence="10" id="KW-0100">Branched-chain amino acid biosynthesis</keyword>
<evidence type="ECO:0000256" key="5">
    <source>
        <dbReference type="ARBA" id="ARBA00005072"/>
    </source>
</evidence>
<comment type="catalytic activity">
    <reaction evidence="13">
        <text>L-leucine + 2-oxoglutarate = 4-methyl-2-oxopentanoate + L-glutamate</text>
        <dbReference type="Rhea" id="RHEA:18321"/>
        <dbReference type="ChEBI" id="CHEBI:16810"/>
        <dbReference type="ChEBI" id="CHEBI:17865"/>
        <dbReference type="ChEBI" id="CHEBI:29985"/>
        <dbReference type="ChEBI" id="CHEBI:57427"/>
        <dbReference type="EC" id="2.6.1.42"/>
    </reaction>
</comment>
<sequence>MSRIAYVNGRYVPHAQAAVHIEDRGYQFADGVYEVCEIWGGKIVDAPRHLDRLDRSLRELRIRQPMARAALLFVLKQVARRNLVRNGLVYLQVTRGVARRDHVFPAADVPPTVVVTAKSTNPAAGDAQAEAGIAVVSYTENRWPRVDIKTVALLPNVLAKQYARENGAKEAWYVDDNGFVTEGGSTNAWIVTRDGVLVTRPAETGILRGVTRSVVLDLVVREGLAFEERPFSLEEAKTAREAFVTAASTLVMPVVRIDDTPVGNGHPGSVAGQLRRAFHTASHLEDI</sequence>
<evidence type="ECO:0000313" key="14">
    <source>
        <dbReference type="EMBL" id="ADZ70725.1"/>
    </source>
</evidence>
<dbReference type="CDD" id="cd01558">
    <property type="entry name" value="D-AAT_like"/>
    <property type="match status" value="1"/>
</dbReference>
<protein>
    <recommendedName>
        <fullName evidence="8">Probable branched-chain-amino-acid aminotransferase</fullName>
        <ecNumber evidence="7">2.6.1.42</ecNumber>
    </recommendedName>
</protein>
<keyword evidence="9" id="KW-0663">Pyridoxal phosphate</keyword>
<keyword evidence="10" id="KW-0028">Amino-acid biosynthesis</keyword>
<dbReference type="eggNOG" id="COG0115">
    <property type="taxonomic scope" value="Bacteria"/>
</dbReference>
<dbReference type="RefSeq" id="WP_013653040.1">
    <property type="nucleotide sequence ID" value="NC_015259.1"/>
</dbReference>
<dbReference type="HOGENOM" id="CLU_020844_4_1_5"/>
<dbReference type="GO" id="GO:0005829">
    <property type="term" value="C:cytosol"/>
    <property type="evidence" value="ECO:0007669"/>
    <property type="project" value="TreeGrafter"/>
</dbReference>
<keyword evidence="14" id="KW-0808">Transferase</keyword>
<keyword evidence="15" id="KW-1185">Reference proteome</keyword>
<dbReference type="EC" id="2.6.1.42" evidence="7"/>